<dbReference type="InterPro" id="IPR002716">
    <property type="entry name" value="PIN_dom"/>
</dbReference>
<proteinExistence type="predicted"/>
<protein>
    <submittedName>
        <fullName evidence="2">Putative nucleic acid-binding protein</fullName>
    </submittedName>
</protein>
<reference evidence="2 3" key="1">
    <citation type="submission" date="2019-02" db="EMBL/GenBank/DDBJ databases">
        <title>Genomic Encyclopedia of Type Strains, Phase IV (KMG-IV): sequencing the most valuable type-strain genomes for metagenomic binning, comparative biology and taxonomic classification.</title>
        <authorList>
            <person name="Goeker M."/>
        </authorList>
    </citation>
    <scope>NUCLEOTIDE SEQUENCE [LARGE SCALE GENOMIC DNA]</scope>
    <source>
        <strain evidence="2 3">DSM 10617</strain>
    </source>
</reference>
<evidence type="ECO:0000313" key="3">
    <source>
        <dbReference type="Proteomes" id="UP000293433"/>
    </source>
</evidence>
<dbReference type="RefSeq" id="WP_130480767.1">
    <property type="nucleotide sequence ID" value="NZ_SGWV01000007.1"/>
</dbReference>
<dbReference type="AlphaFoldDB" id="A0A4Q7LW63"/>
<feature type="domain" description="PIN" evidence="1">
    <location>
        <begin position="8"/>
        <end position="124"/>
    </location>
</feature>
<accession>A0A4Q7LW63</accession>
<gene>
    <name evidence="2" type="ORF">EV685_0937</name>
</gene>
<evidence type="ECO:0000259" key="1">
    <source>
        <dbReference type="Pfam" id="PF13470"/>
    </source>
</evidence>
<dbReference type="InterPro" id="IPR002850">
    <property type="entry name" value="PIN_toxin-like"/>
</dbReference>
<dbReference type="SUPFAM" id="SSF88723">
    <property type="entry name" value="PIN domain-like"/>
    <property type="match status" value="1"/>
</dbReference>
<dbReference type="Gene3D" id="3.40.50.1010">
    <property type="entry name" value="5'-nuclease"/>
    <property type="match status" value="1"/>
</dbReference>
<organism evidence="2 3">
    <name type="scientific">Sphaerotilus mobilis</name>
    <dbReference type="NCBI Taxonomy" id="47994"/>
    <lineage>
        <taxon>Bacteria</taxon>
        <taxon>Pseudomonadati</taxon>
        <taxon>Pseudomonadota</taxon>
        <taxon>Betaproteobacteria</taxon>
        <taxon>Burkholderiales</taxon>
        <taxon>Sphaerotilaceae</taxon>
        <taxon>Sphaerotilus</taxon>
    </lineage>
</organism>
<name>A0A4Q7LW63_9BURK</name>
<dbReference type="EMBL" id="SGWV01000007">
    <property type="protein sequence ID" value="RZS58642.1"/>
    <property type="molecule type" value="Genomic_DNA"/>
</dbReference>
<dbReference type="PANTHER" id="PTHR34610">
    <property type="entry name" value="SSL7007 PROTEIN"/>
    <property type="match status" value="1"/>
</dbReference>
<evidence type="ECO:0000313" key="2">
    <source>
        <dbReference type="EMBL" id="RZS58642.1"/>
    </source>
</evidence>
<dbReference type="Pfam" id="PF13470">
    <property type="entry name" value="PIN_3"/>
    <property type="match status" value="1"/>
</dbReference>
<dbReference type="PANTHER" id="PTHR34610:SF3">
    <property type="entry name" value="SSL7007 PROTEIN"/>
    <property type="match status" value="1"/>
</dbReference>
<dbReference type="Proteomes" id="UP000293433">
    <property type="component" value="Unassembled WGS sequence"/>
</dbReference>
<dbReference type="CDD" id="cd09854">
    <property type="entry name" value="PIN_VapC-like"/>
    <property type="match status" value="1"/>
</dbReference>
<keyword evidence="3" id="KW-1185">Reference proteome</keyword>
<dbReference type="OrthoDB" id="9802272at2"/>
<sequence length="154" mass="17640">MTNEAVPVVIDTNVVLDWLVFDSPDTAPLAAAITAGRLHWLATAAMREESLEVLDRLRTHAHLQRWEARREGALEAVARWMQPIESPPPLPWPMRLRSVDPDDQIYIDLALHRRIPWLLSRDRALLKLAKRARMHGVQVLTPLQWNVAWRNAAA</sequence>
<dbReference type="InterPro" id="IPR029060">
    <property type="entry name" value="PIN-like_dom_sf"/>
</dbReference>
<comment type="caution">
    <text evidence="2">The sequence shown here is derived from an EMBL/GenBank/DDBJ whole genome shotgun (WGS) entry which is preliminary data.</text>
</comment>